<dbReference type="Pfam" id="PF03285">
    <property type="entry name" value="Paralemmin"/>
    <property type="match status" value="1"/>
</dbReference>
<dbReference type="InterPro" id="IPR024149">
    <property type="entry name" value="Paralemmin-3"/>
</dbReference>
<name>A0A665X7U0_ECHNA</name>
<feature type="region of interest" description="Disordered" evidence="2">
    <location>
        <begin position="189"/>
        <end position="278"/>
    </location>
</feature>
<evidence type="ECO:0000313" key="3">
    <source>
        <dbReference type="Ensembl" id="ENSENLP00000052418.1"/>
    </source>
</evidence>
<feature type="compositionally biased region" description="Polar residues" evidence="2">
    <location>
        <begin position="115"/>
        <end position="125"/>
    </location>
</feature>
<feature type="compositionally biased region" description="Basic and acidic residues" evidence="2">
    <location>
        <begin position="379"/>
        <end position="388"/>
    </location>
</feature>
<protein>
    <recommendedName>
        <fullName evidence="5">Paralemmin 3</fullName>
    </recommendedName>
</protein>
<accession>A0A665X7U0</accession>
<sequence>MEHRLVEKRRQQDEQDRARREMEDEKLRLQQLKRKSLRDQWLMEGAPLSPSSPDTEKHSSLLWGSPTQEMDNHNDKYSHSVCVCACKLKLKDCDTSESQPMAEEKKKEQIEDGQEQNIKSDTNGSICATEDVVSMKLEPGLNPIVSEEGPVHDQAVNTNKKEEEGGGLVIRAECVIITDEGDDALEEFIPQDDQQEIRQSTESPLPLPNQEAGKEGGEAKEEMIETNPGAETDKNGGTETTSEAQPATGDGDIEGDIKTIINGDGEIKAEGQDTQSNDLTSVQLQSLTPPLEGSIVASLPVYCEAHGASLTLQAETEAPEFPEEAELAVKDQDPAILHSQFQEVPLTDSQEKQNTEAGPGEQEPLLSQAKFPNTEAEGSGERGSDPTKCKCCSVM</sequence>
<evidence type="ECO:0000256" key="2">
    <source>
        <dbReference type="SAM" id="MobiDB-lite"/>
    </source>
</evidence>
<feature type="compositionally biased region" description="Basic and acidic residues" evidence="2">
    <location>
        <begin position="1"/>
        <end position="28"/>
    </location>
</feature>
<dbReference type="InParanoid" id="A0A665X7U0"/>
<reference evidence="3" key="2">
    <citation type="submission" date="2025-08" db="UniProtKB">
        <authorList>
            <consortium name="Ensembl"/>
        </authorList>
    </citation>
    <scope>IDENTIFICATION</scope>
</reference>
<dbReference type="OMA" id="RAECVII"/>
<dbReference type="Proteomes" id="UP000472264">
    <property type="component" value="Chromosome 1"/>
</dbReference>
<dbReference type="GO" id="GO:0008360">
    <property type="term" value="P:regulation of cell shape"/>
    <property type="evidence" value="ECO:0007669"/>
    <property type="project" value="InterPro"/>
</dbReference>
<dbReference type="PANTHER" id="PTHR47528">
    <property type="entry name" value="PARALEMMIN-3"/>
    <property type="match status" value="1"/>
</dbReference>
<feature type="region of interest" description="Disordered" evidence="2">
    <location>
        <begin position="335"/>
        <end position="395"/>
    </location>
</feature>
<evidence type="ECO:0008006" key="5">
    <source>
        <dbReference type="Google" id="ProtNLM"/>
    </source>
</evidence>
<reference evidence="3" key="3">
    <citation type="submission" date="2025-09" db="UniProtKB">
        <authorList>
            <consortium name="Ensembl"/>
        </authorList>
    </citation>
    <scope>IDENTIFICATION</scope>
</reference>
<dbReference type="AlphaFoldDB" id="A0A665X7U0"/>
<reference evidence="3" key="1">
    <citation type="submission" date="2021-04" db="EMBL/GenBank/DDBJ databases">
        <authorList>
            <consortium name="Wellcome Sanger Institute Data Sharing"/>
        </authorList>
    </citation>
    <scope>NUCLEOTIDE SEQUENCE [LARGE SCALE GENOMIC DNA]</scope>
</reference>
<keyword evidence="4" id="KW-1185">Reference proteome</keyword>
<dbReference type="Ensembl" id="ENSENLT00000053680.1">
    <property type="protein sequence ID" value="ENSENLP00000052418.1"/>
    <property type="gene ID" value="ENSENLG00000021913.1"/>
</dbReference>
<organism evidence="3 4">
    <name type="scientific">Echeneis naucrates</name>
    <name type="common">Live sharksucker</name>
    <dbReference type="NCBI Taxonomy" id="173247"/>
    <lineage>
        <taxon>Eukaryota</taxon>
        <taxon>Metazoa</taxon>
        <taxon>Chordata</taxon>
        <taxon>Craniata</taxon>
        <taxon>Vertebrata</taxon>
        <taxon>Euteleostomi</taxon>
        <taxon>Actinopterygii</taxon>
        <taxon>Neopterygii</taxon>
        <taxon>Teleostei</taxon>
        <taxon>Neoteleostei</taxon>
        <taxon>Acanthomorphata</taxon>
        <taxon>Carangaria</taxon>
        <taxon>Carangiformes</taxon>
        <taxon>Echeneidae</taxon>
        <taxon>Echeneis</taxon>
    </lineage>
</organism>
<feature type="region of interest" description="Disordered" evidence="2">
    <location>
        <begin position="1"/>
        <end position="67"/>
    </location>
</feature>
<feature type="compositionally biased region" description="Basic and acidic residues" evidence="2">
    <location>
        <begin position="212"/>
        <end position="223"/>
    </location>
</feature>
<dbReference type="InterPro" id="IPR004965">
    <property type="entry name" value="Paralemmin"/>
</dbReference>
<feature type="region of interest" description="Disordered" evidence="2">
    <location>
        <begin position="141"/>
        <end position="162"/>
    </location>
</feature>
<evidence type="ECO:0000256" key="1">
    <source>
        <dbReference type="ARBA" id="ARBA00023054"/>
    </source>
</evidence>
<feature type="region of interest" description="Disordered" evidence="2">
    <location>
        <begin position="94"/>
        <end position="125"/>
    </location>
</feature>
<evidence type="ECO:0000313" key="4">
    <source>
        <dbReference type="Proteomes" id="UP000472264"/>
    </source>
</evidence>
<keyword evidence="1" id="KW-0175">Coiled coil</keyword>
<proteinExistence type="predicted"/>
<dbReference type="GO" id="GO:0016020">
    <property type="term" value="C:membrane"/>
    <property type="evidence" value="ECO:0007669"/>
    <property type="project" value="InterPro"/>
</dbReference>
<dbReference type="PANTHER" id="PTHR47528:SF1">
    <property type="entry name" value="PARALEMMIN-3"/>
    <property type="match status" value="1"/>
</dbReference>